<comment type="subcellular location">
    <subcellularLocation>
        <location evidence="1">Nucleus</location>
    </subcellularLocation>
</comment>
<dbReference type="HOGENOM" id="CLU_001331_1_0_1"/>
<evidence type="ECO:0000259" key="11">
    <source>
        <dbReference type="PROSITE" id="PS51204"/>
    </source>
</evidence>
<dbReference type="VEuPathDB" id="FungiDB:PV09_05599"/>
<dbReference type="PROSITE" id="PS51204">
    <property type="entry name" value="HSA"/>
    <property type="match status" value="1"/>
</dbReference>
<proteinExistence type="inferred from homology"/>
<dbReference type="SMART" id="SM00717">
    <property type="entry name" value="SANT"/>
    <property type="match status" value="1"/>
</dbReference>
<evidence type="ECO:0000256" key="5">
    <source>
        <dbReference type="ARBA" id="ARBA00023204"/>
    </source>
</evidence>
<dbReference type="OrthoDB" id="5364245at2759"/>
<feature type="compositionally biased region" description="Polar residues" evidence="9">
    <location>
        <begin position="1076"/>
        <end position="1114"/>
    </location>
</feature>
<comment type="function">
    <text evidence="7">Component of the NuA4 histone acetyltransferase complex which is involved in transcriptional activation of selected genes principally by acetylation of nucleosomal histone H4 and H2A. The NuA4 complex is also involved in DNA repair.</text>
</comment>
<feature type="region of interest" description="Disordered" evidence="9">
    <location>
        <begin position="363"/>
        <end position="439"/>
    </location>
</feature>
<keyword evidence="5" id="KW-0234">DNA repair</keyword>
<evidence type="ECO:0000256" key="6">
    <source>
        <dbReference type="ARBA" id="ARBA00023242"/>
    </source>
</evidence>
<protein>
    <recommendedName>
        <fullName evidence="8">Vacuolar import and degradation protein 21</fullName>
    </recommendedName>
</protein>
<feature type="compositionally biased region" description="Basic and acidic residues" evidence="9">
    <location>
        <begin position="1008"/>
        <end position="1024"/>
    </location>
</feature>
<dbReference type="GO" id="GO:0035267">
    <property type="term" value="C:NuA4 histone acetyltransferase complex"/>
    <property type="evidence" value="ECO:0007669"/>
    <property type="project" value="UniProtKB-ARBA"/>
</dbReference>
<evidence type="ECO:0000256" key="7">
    <source>
        <dbReference type="ARBA" id="ARBA00025178"/>
    </source>
</evidence>
<dbReference type="PANTHER" id="PTHR46459">
    <property type="entry name" value="E1A-BINDING PROTEIN P400-RELATED"/>
    <property type="match status" value="1"/>
</dbReference>
<dbReference type="GO" id="GO:0006281">
    <property type="term" value="P:DNA repair"/>
    <property type="evidence" value="ECO:0007669"/>
    <property type="project" value="UniProtKB-KW"/>
</dbReference>
<keyword evidence="13" id="KW-1185">Reference proteome</keyword>
<evidence type="ECO:0000259" key="10">
    <source>
        <dbReference type="PROSITE" id="PS50090"/>
    </source>
</evidence>
<dbReference type="GO" id="GO:0005634">
    <property type="term" value="C:nucleus"/>
    <property type="evidence" value="ECO:0007669"/>
    <property type="project" value="UniProtKB-SubCell"/>
</dbReference>
<feature type="compositionally biased region" description="Polar residues" evidence="9">
    <location>
        <begin position="996"/>
        <end position="1006"/>
    </location>
</feature>
<gene>
    <name evidence="12" type="ORF">PV09_05599</name>
</gene>
<feature type="region of interest" description="Disordered" evidence="9">
    <location>
        <begin position="978"/>
        <end position="1119"/>
    </location>
</feature>
<dbReference type="GO" id="GO:0006325">
    <property type="term" value="P:chromatin organization"/>
    <property type="evidence" value="ECO:0007669"/>
    <property type="project" value="UniProtKB-KW"/>
</dbReference>
<name>A0A0D1YRZ2_9PEZI</name>
<feature type="compositionally biased region" description="Basic and acidic residues" evidence="9">
    <location>
        <begin position="298"/>
        <end position="308"/>
    </location>
</feature>
<evidence type="ECO:0000256" key="2">
    <source>
        <dbReference type="ARBA" id="ARBA00008913"/>
    </source>
</evidence>
<dbReference type="InParanoid" id="A0A0D1YRZ2"/>
<feature type="compositionally biased region" description="Polar residues" evidence="9">
    <location>
        <begin position="1333"/>
        <end position="1352"/>
    </location>
</feature>
<evidence type="ECO:0000256" key="8">
    <source>
        <dbReference type="ARBA" id="ARBA00029670"/>
    </source>
</evidence>
<dbReference type="CDD" id="cd00167">
    <property type="entry name" value="SANT"/>
    <property type="match status" value="1"/>
</dbReference>
<feature type="region of interest" description="Disordered" evidence="9">
    <location>
        <begin position="730"/>
        <end position="787"/>
    </location>
</feature>
<evidence type="ECO:0000256" key="4">
    <source>
        <dbReference type="ARBA" id="ARBA00022853"/>
    </source>
</evidence>
<dbReference type="PROSITE" id="PS50090">
    <property type="entry name" value="MYB_LIKE"/>
    <property type="match status" value="1"/>
</dbReference>
<dbReference type="Gene3D" id="1.10.10.60">
    <property type="entry name" value="Homeodomain-like"/>
    <property type="match status" value="1"/>
</dbReference>
<feature type="compositionally biased region" description="Low complexity" evidence="9">
    <location>
        <begin position="95"/>
        <end position="121"/>
    </location>
</feature>
<keyword evidence="3" id="KW-0227">DNA damage</keyword>
<evidence type="ECO:0000256" key="1">
    <source>
        <dbReference type="ARBA" id="ARBA00004123"/>
    </source>
</evidence>
<feature type="compositionally biased region" description="Low complexity" evidence="9">
    <location>
        <begin position="1025"/>
        <end position="1045"/>
    </location>
</feature>
<keyword evidence="6" id="KW-0539">Nucleus</keyword>
<evidence type="ECO:0000313" key="12">
    <source>
        <dbReference type="EMBL" id="KIW03392.1"/>
    </source>
</evidence>
<dbReference type="PANTHER" id="PTHR46459:SF1">
    <property type="entry name" value="E1A-BINDING PROTEIN P400"/>
    <property type="match status" value="1"/>
</dbReference>
<feature type="region of interest" description="Disordered" evidence="9">
    <location>
        <begin position="84"/>
        <end position="129"/>
    </location>
</feature>
<feature type="compositionally biased region" description="Low complexity" evidence="9">
    <location>
        <begin position="1063"/>
        <end position="1075"/>
    </location>
</feature>
<feature type="compositionally biased region" description="Polar residues" evidence="9">
    <location>
        <begin position="267"/>
        <end position="280"/>
    </location>
</feature>
<dbReference type="Pfam" id="PF13921">
    <property type="entry name" value="Myb_DNA-bind_6"/>
    <property type="match status" value="1"/>
</dbReference>
<feature type="compositionally biased region" description="Basic and acidic residues" evidence="9">
    <location>
        <begin position="223"/>
        <end position="251"/>
    </location>
</feature>
<feature type="domain" description="Myb-like" evidence="10">
    <location>
        <begin position="834"/>
        <end position="891"/>
    </location>
</feature>
<evidence type="ECO:0000313" key="13">
    <source>
        <dbReference type="Proteomes" id="UP000053259"/>
    </source>
</evidence>
<dbReference type="GeneID" id="27313572"/>
<dbReference type="GO" id="GO:0003682">
    <property type="term" value="F:chromatin binding"/>
    <property type="evidence" value="ECO:0007669"/>
    <property type="project" value="TreeGrafter"/>
</dbReference>
<dbReference type="Proteomes" id="UP000053259">
    <property type="component" value="Unassembled WGS sequence"/>
</dbReference>
<dbReference type="Pfam" id="PF07529">
    <property type="entry name" value="HSA"/>
    <property type="match status" value="1"/>
</dbReference>
<dbReference type="InterPro" id="IPR014012">
    <property type="entry name" value="HSA_dom"/>
</dbReference>
<feature type="region of interest" description="Disordered" evidence="9">
    <location>
        <begin position="143"/>
        <end position="348"/>
    </location>
</feature>
<keyword evidence="4" id="KW-0156">Chromatin regulator</keyword>
<dbReference type="InterPro" id="IPR009057">
    <property type="entry name" value="Homeodomain-like_sf"/>
</dbReference>
<feature type="region of interest" description="Disordered" evidence="9">
    <location>
        <begin position="1309"/>
        <end position="1368"/>
    </location>
</feature>
<dbReference type="SUPFAM" id="SSF46689">
    <property type="entry name" value="Homeodomain-like"/>
    <property type="match status" value="1"/>
</dbReference>
<dbReference type="InterPro" id="IPR001005">
    <property type="entry name" value="SANT/Myb"/>
</dbReference>
<feature type="domain" description="HSA" evidence="11">
    <location>
        <begin position="563"/>
        <end position="637"/>
    </location>
</feature>
<reference evidence="12 13" key="1">
    <citation type="submission" date="2015-01" db="EMBL/GenBank/DDBJ databases">
        <title>The Genome Sequence of Ochroconis gallopava CBS43764.</title>
        <authorList>
            <consortium name="The Broad Institute Genomics Platform"/>
            <person name="Cuomo C."/>
            <person name="de Hoog S."/>
            <person name="Gorbushina A."/>
            <person name="Stielow B."/>
            <person name="Teixiera M."/>
            <person name="Abouelleil A."/>
            <person name="Chapman S.B."/>
            <person name="Priest M."/>
            <person name="Young S.K."/>
            <person name="Wortman J."/>
            <person name="Nusbaum C."/>
            <person name="Birren B."/>
        </authorList>
    </citation>
    <scope>NUCLEOTIDE SEQUENCE [LARGE SCALE GENOMIC DNA]</scope>
    <source>
        <strain evidence="12 13">CBS 43764</strain>
    </source>
</reference>
<accession>A0A0D1YRZ2</accession>
<dbReference type="RefSeq" id="XP_016213261.1">
    <property type="nucleotide sequence ID" value="XM_016359122.1"/>
</dbReference>
<dbReference type="SMART" id="SM00573">
    <property type="entry name" value="HSA"/>
    <property type="match status" value="1"/>
</dbReference>
<evidence type="ECO:0000256" key="3">
    <source>
        <dbReference type="ARBA" id="ARBA00022763"/>
    </source>
</evidence>
<dbReference type="STRING" id="253628.A0A0D1YRZ2"/>
<evidence type="ECO:0000256" key="9">
    <source>
        <dbReference type="SAM" id="MobiDB-lite"/>
    </source>
</evidence>
<organism evidence="12 13">
    <name type="scientific">Verruconis gallopava</name>
    <dbReference type="NCBI Taxonomy" id="253628"/>
    <lineage>
        <taxon>Eukaryota</taxon>
        <taxon>Fungi</taxon>
        <taxon>Dikarya</taxon>
        <taxon>Ascomycota</taxon>
        <taxon>Pezizomycotina</taxon>
        <taxon>Dothideomycetes</taxon>
        <taxon>Pleosporomycetidae</taxon>
        <taxon>Venturiales</taxon>
        <taxon>Sympoventuriaceae</taxon>
        <taxon>Verruconis</taxon>
    </lineage>
</organism>
<feature type="region of interest" description="Disordered" evidence="9">
    <location>
        <begin position="629"/>
        <end position="664"/>
    </location>
</feature>
<dbReference type="EMBL" id="KN847545">
    <property type="protein sequence ID" value="KIW03392.1"/>
    <property type="molecule type" value="Genomic_DNA"/>
</dbReference>
<sequence length="1368" mass="152190">MSLELVRTHYASAQEEDLHATEASLAQHLRALWEVTRLVKDSVRGGSRLPELNYSAPLSPDGVRFIDNNLIARGHSFDEASLLSPFDDVAPQPTQPIQQSSLRPPSPLRSRSPLSPISNPSRGLSSQDRISPAPALLKHEAGATSNKAVAATPTPPRSPKSTPAVDESSEDPSIVPSHKILTEPSARTFESNVVRNIPSPDARKPMTTLPGPSERTSKVLHLPPKEQQEQHIREVERAQHAQRPRERKEDEQGLGYSMSSAPADVLSSPSSTAGAYSNSTPKPPQHSPDTSPDADYSPQEREPLRKASLDQLAKQGDDDDDDDAVGATPDAQLRHEEEQAAVATQSSLSDFASARDRASLDAGFAKSQLDLQTPRQPNRSRRSDNLDIDMNDAPSSTSTPMQPPSVEATQRRTTRVASGAMRQKSVSEILGESPKVSTSGDALIRRGSFASGDEREKSKHSMVVFSKCDQSISPLRNSRLEPDGYLALRGAQDDVEKDYLRPLFLHQAYQPPRASTLSDLIQSAHKTLTTMNMYANIREGFDYRILRRIYHLQNANKWAFRQMAKFPDPEPPTTHMDHLLAEMKWMRTDFREERKWKQAAARRLAKICAVYVHSDEDARSKMRVKVRIPPRGHNHDTMEGVEEPPELDHSGSTDSGDSLPDEDVIPFPAFSTIAPTALFSLEYDDIVFEMDDTPASEGILQELPMYENKPLEPSPLGSTRNSLIPVSKYTTGKLVPKPPPVIRKRSRYEYESEDDEPVSRPTSSKRRASEVSMFLSPARRSPKRREISPEANDVALFDPINRHIRDRLHANHAFRPPSEFPMPSTSFFEWRQNSQWTWDEDQKLRLAVKKFSYNWSLIAMDLQLFSQPSLFVAAQERRTPWECFERWEQLEGLPNDMDKTAYFRTYRSRIQAANRNVEGRAQAAQQLAAQNGNTLSVRRRTDTNPFRVQRRKDDRHMMMISAITKLQRKRETALHRQQESAKAAALRKQHNEANHAKTTGIHTPQEFSRMKHEREVKMQERQEAYRQQLLAQQQAKVQAMQRQMQSHGQGMPNGANPQQRTASSGSQGGPSPQSPMTNGQPQQNGVMQPRSTSQNMIQNGFNQGVPNGMSVQLPNGQMQGMNNQQRMSVQNQQDLRILMAQQRAYGIQNHGSQANNLAAAHLGQVQNPQMLAALAVQQNRQNGQNGTNGLNTSPRGQNAIAQHPQQLSSGYQPALLYHQQQVAAQFPHFTPEQVHKLANERLKGQMQRMQANALSAASGSSAPPGMNSNMMIAAQANMVNGQFGHVSNTMAGGSQSPTQYAAALQRNMQHQAAATARMGSGSPAMSNAHPVSRSATPQNPQMQQGMAIQRPSSVGMASMGDDGSPRLM</sequence>
<comment type="similarity">
    <text evidence="2">Belongs to the EAF1 family.</text>
</comment>